<dbReference type="PANTHER" id="PTHR43440:SF1">
    <property type="entry name" value="UREASE"/>
    <property type="match status" value="1"/>
</dbReference>
<feature type="modified residue" description="N6-carboxylysine" evidence="6 7">
    <location>
        <position position="206"/>
    </location>
</feature>
<sequence length="548" mass="58179">MSTPGIDRETYNAIYGPTTGDRIRLGDTCLWAEVEHDDVPHGDELLGGCGKTLRDGLLARPRGDRESALDLVVAGVVLIDPVLGVRKTHIGVKDGRVVPFQGAIIDSHTAIVPGEGLIATPGIVDSHVHLSSPQIAPAALASGVTTVVGMGLGGVWDVGVNPARNLHLLMSAWRGTALNVAFLARGSSSSRQLLEEAVLAGAGGFKIHEDFGATPRIIDTCLGVAEDADLPVALHSDSMNESGYLADTISATRGRTVHAYHVEGGGGHPDLLEILSEPHVLPSSTTPTIPYTTNTVGELFPMTMTVHRQNHHIGSDVEVTRSRVRAHGIAAENVLHDLGAISIVNSDSMGMGRVAETVRRTWQLAHLHELRDPRPGNERLLRYLAKLTVNPAVAHGVAHEVGTLLPGRLADIVLWHPAWFGAKPELVIKSGFVAHGVSGSGSGSTRLTQPRVYRDYFGGLGDAPAQLSRIFVAHDALDAADTRDALPRGLRYAAIKNARGLTRADMYRNIATPSVVVPREPGPVLVDGAEVSMDPATQVPLAQLHHFA</sequence>
<feature type="active site" description="Proton donor" evidence="6 9">
    <location>
        <position position="307"/>
    </location>
</feature>
<keyword evidence="14" id="KW-1185">Reference proteome</keyword>
<dbReference type="InterPro" id="IPR005848">
    <property type="entry name" value="Urease_asu"/>
</dbReference>
<evidence type="ECO:0000259" key="12">
    <source>
        <dbReference type="PROSITE" id="PS51368"/>
    </source>
</evidence>
<dbReference type="SUPFAM" id="SSF51556">
    <property type="entry name" value="Metallo-dependent hydrolases"/>
    <property type="match status" value="1"/>
</dbReference>
<comment type="subcellular location">
    <subcellularLocation>
        <location evidence="6 10">Cytoplasm</location>
    </subcellularLocation>
</comment>
<reference evidence="13 14" key="1">
    <citation type="submission" date="2020-08" db="EMBL/GenBank/DDBJ databases">
        <title>Genomic Encyclopedia of Type Strains, Phase IV (KMG-IV): sequencing the most valuable type-strain genomes for metagenomic binning, comparative biology and taxonomic classification.</title>
        <authorList>
            <person name="Goeker M."/>
        </authorList>
    </citation>
    <scope>NUCLEOTIDE SEQUENCE [LARGE SCALE GENOMIC DNA]</scope>
    <source>
        <strain evidence="13 14">DSM 45385</strain>
    </source>
</reference>
<evidence type="ECO:0000256" key="1">
    <source>
        <dbReference type="ARBA" id="ARBA00004897"/>
    </source>
</evidence>
<dbReference type="UniPathway" id="UPA00258">
    <property type="reaction ID" value="UER00370"/>
</dbReference>
<dbReference type="PANTHER" id="PTHR43440">
    <property type="entry name" value="UREASE"/>
    <property type="match status" value="1"/>
</dbReference>
<dbReference type="InterPro" id="IPR017951">
    <property type="entry name" value="Urease_asu_c"/>
</dbReference>
<keyword evidence="3 6" id="KW-0479">Metal-binding</keyword>
<dbReference type="RefSeq" id="WP_184975819.1">
    <property type="nucleotide sequence ID" value="NZ_JACHIN010000028.1"/>
</dbReference>
<dbReference type="Proteomes" id="UP000568380">
    <property type="component" value="Unassembled WGS sequence"/>
</dbReference>
<feature type="binding site" evidence="6 8">
    <location>
        <position position="129"/>
    </location>
    <ligand>
        <name>Ni(2+)</name>
        <dbReference type="ChEBI" id="CHEBI:49786"/>
        <label>1</label>
    </ligand>
</feature>
<dbReference type="GO" id="GO:0016151">
    <property type="term" value="F:nickel cation binding"/>
    <property type="evidence" value="ECO:0007669"/>
    <property type="project" value="UniProtKB-UniRule"/>
</dbReference>
<evidence type="ECO:0000256" key="2">
    <source>
        <dbReference type="ARBA" id="ARBA00022596"/>
    </source>
</evidence>
<feature type="binding site" evidence="6 8">
    <location>
        <position position="235"/>
    </location>
    <ligand>
        <name>Ni(2+)</name>
        <dbReference type="ChEBI" id="CHEBI:49786"/>
        <label>2</label>
    </ligand>
</feature>
<evidence type="ECO:0000313" key="14">
    <source>
        <dbReference type="Proteomes" id="UP000568380"/>
    </source>
</evidence>
<comment type="pathway">
    <text evidence="1 6">Nitrogen metabolism; urea degradation; CO(2) and NH(3) from urea (urease route): step 1/1.</text>
</comment>
<dbReference type="GO" id="GO:0009039">
    <property type="term" value="F:urease activity"/>
    <property type="evidence" value="ECO:0007669"/>
    <property type="project" value="UniProtKB-UniRule"/>
</dbReference>
<evidence type="ECO:0000256" key="10">
    <source>
        <dbReference type="PROSITE-ProRule" id="PRU00700"/>
    </source>
</evidence>
<comment type="PTM">
    <text evidence="6">Carboxylation allows a single lysine to coordinate two nickel ions.</text>
</comment>
<dbReference type="Pfam" id="PF00449">
    <property type="entry name" value="Urease_alpha"/>
    <property type="match status" value="1"/>
</dbReference>
<comment type="caution">
    <text evidence="13">The sequence shown here is derived from an EMBL/GenBank/DDBJ whole genome shotgun (WGS) entry which is preliminary data.</text>
</comment>
<dbReference type="InterPro" id="IPR011059">
    <property type="entry name" value="Metal-dep_hydrolase_composite"/>
</dbReference>
<evidence type="ECO:0000256" key="9">
    <source>
        <dbReference type="PIRSR" id="PIRSR611612-52"/>
    </source>
</evidence>
<keyword evidence="4 6" id="KW-0378">Hydrolase</keyword>
<evidence type="ECO:0000256" key="8">
    <source>
        <dbReference type="PIRSR" id="PIRSR611612-51"/>
    </source>
</evidence>
<dbReference type="InterPro" id="IPR011612">
    <property type="entry name" value="Urease_alpha_N_dom"/>
</dbReference>
<dbReference type="GO" id="GO:0005737">
    <property type="term" value="C:cytoplasm"/>
    <property type="evidence" value="ECO:0007669"/>
    <property type="project" value="UniProtKB-SubCell"/>
</dbReference>
<evidence type="ECO:0000256" key="6">
    <source>
        <dbReference type="HAMAP-Rule" id="MF_01953"/>
    </source>
</evidence>
<dbReference type="InterPro" id="IPR032466">
    <property type="entry name" value="Metal_Hydrolase"/>
</dbReference>
<feature type="binding site" evidence="6 8">
    <location>
        <position position="127"/>
    </location>
    <ligand>
        <name>Ni(2+)</name>
        <dbReference type="ChEBI" id="CHEBI:49786"/>
        <label>1</label>
    </ligand>
</feature>
<comment type="catalytic activity">
    <reaction evidence="5 6">
        <text>urea + 2 H2O + H(+) = hydrogencarbonate + 2 NH4(+)</text>
        <dbReference type="Rhea" id="RHEA:20557"/>
        <dbReference type="ChEBI" id="CHEBI:15377"/>
        <dbReference type="ChEBI" id="CHEBI:15378"/>
        <dbReference type="ChEBI" id="CHEBI:16199"/>
        <dbReference type="ChEBI" id="CHEBI:17544"/>
        <dbReference type="ChEBI" id="CHEBI:28938"/>
        <dbReference type="EC" id="3.5.1.5"/>
    </reaction>
</comment>
<dbReference type="NCBIfam" id="NF009686">
    <property type="entry name" value="PRK13207.1"/>
    <property type="match status" value="1"/>
</dbReference>
<keyword evidence="6 10" id="KW-0963">Cytoplasm</keyword>
<comment type="similarity">
    <text evidence="6 11">Belongs to the metallo-dependent hydrolases superfamily. Urease alpha subunit family.</text>
</comment>
<dbReference type="EMBL" id="JACHIN010000028">
    <property type="protein sequence ID" value="MBB5084938.1"/>
    <property type="molecule type" value="Genomic_DNA"/>
</dbReference>
<proteinExistence type="inferred from homology"/>
<dbReference type="HAMAP" id="MF_01953">
    <property type="entry name" value="Urease_alpha"/>
    <property type="match status" value="1"/>
</dbReference>
<name>A0A7W8EN01_9ACTN</name>
<dbReference type="SUPFAM" id="SSF51338">
    <property type="entry name" value="Composite domain of metallo-dependent hydrolases"/>
    <property type="match status" value="1"/>
</dbReference>
<feature type="binding site" evidence="6 8">
    <location>
        <position position="261"/>
    </location>
    <ligand>
        <name>Ni(2+)</name>
        <dbReference type="ChEBI" id="CHEBI:49786"/>
        <label>2</label>
    </ligand>
</feature>
<dbReference type="PROSITE" id="PS51368">
    <property type="entry name" value="UREASE_3"/>
    <property type="match status" value="1"/>
</dbReference>
<protein>
    <recommendedName>
        <fullName evidence="6">Urease subunit alpha</fullName>
        <ecNumber evidence="6">3.5.1.5</ecNumber>
    </recommendedName>
    <alternativeName>
        <fullName evidence="6">Urea amidohydrolase subunit alpha</fullName>
    </alternativeName>
</protein>
<dbReference type="GO" id="GO:0043419">
    <property type="term" value="P:urea catabolic process"/>
    <property type="evidence" value="ECO:0007669"/>
    <property type="project" value="UniProtKB-UniRule"/>
</dbReference>
<evidence type="ECO:0000313" key="13">
    <source>
        <dbReference type="EMBL" id="MBB5084938.1"/>
    </source>
</evidence>
<feature type="domain" description="Urease" evidence="12">
    <location>
        <begin position="122"/>
        <end position="548"/>
    </location>
</feature>
<evidence type="ECO:0000256" key="3">
    <source>
        <dbReference type="ARBA" id="ARBA00022723"/>
    </source>
</evidence>
<dbReference type="EC" id="3.5.1.5" evidence="6"/>
<evidence type="ECO:0000256" key="4">
    <source>
        <dbReference type="ARBA" id="ARBA00022801"/>
    </source>
</evidence>
<feature type="binding site" evidence="6 10">
    <location>
        <position position="208"/>
    </location>
    <ligand>
        <name>substrate</name>
    </ligand>
</feature>
<accession>A0A7W8EN01</accession>
<evidence type="ECO:0000256" key="5">
    <source>
        <dbReference type="ARBA" id="ARBA00047778"/>
    </source>
</evidence>
<dbReference type="PRINTS" id="PR01752">
    <property type="entry name" value="UREASE"/>
</dbReference>
<evidence type="ECO:0000256" key="7">
    <source>
        <dbReference type="PIRSR" id="PIRSR611612-50"/>
    </source>
</evidence>
<dbReference type="Pfam" id="PF01979">
    <property type="entry name" value="Amidohydro_1"/>
    <property type="match status" value="1"/>
</dbReference>
<feature type="binding site" description="via carbamate group" evidence="6 8">
    <location>
        <position position="206"/>
    </location>
    <ligand>
        <name>Ni(2+)</name>
        <dbReference type="ChEBI" id="CHEBI:49786"/>
        <label>1</label>
    </ligand>
</feature>
<comment type="subunit">
    <text evidence="6">Heterotrimer of UreA (gamma), UreB (beta) and UreC (alpha) subunits. Three heterotrimers associate to form the active enzyme.</text>
</comment>
<feature type="binding site" description="via carbamate group" evidence="6 8">
    <location>
        <position position="206"/>
    </location>
    <ligand>
        <name>Ni(2+)</name>
        <dbReference type="ChEBI" id="CHEBI:49786"/>
        <label>2</label>
    </ligand>
</feature>
<gene>
    <name evidence="6" type="primary">ureC</name>
    <name evidence="13" type="ORF">HNR40_010449</name>
</gene>
<evidence type="ECO:0000256" key="11">
    <source>
        <dbReference type="RuleBase" id="RU004158"/>
    </source>
</evidence>
<feature type="binding site" evidence="6 8">
    <location>
        <position position="347"/>
    </location>
    <ligand>
        <name>Ni(2+)</name>
        <dbReference type="ChEBI" id="CHEBI:49786"/>
        <label>1</label>
    </ligand>
</feature>
<comment type="PTM">
    <text evidence="7">Carbamylation allows a single lysine to coordinate two nickel ions.</text>
</comment>
<dbReference type="Gene3D" id="3.20.20.140">
    <property type="entry name" value="Metal-dependent hydrolases"/>
    <property type="match status" value="1"/>
</dbReference>
<dbReference type="AlphaFoldDB" id="A0A7W8EN01"/>
<organism evidence="13 14">
    <name type="scientific">Nonomuraea endophytica</name>
    <dbReference type="NCBI Taxonomy" id="714136"/>
    <lineage>
        <taxon>Bacteria</taxon>
        <taxon>Bacillati</taxon>
        <taxon>Actinomycetota</taxon>
        <taxon>Actinomycetes</taxon>
        <taxon>Streptosporangiales</taxon>
        <taxon>Streptosporangiaceae</taxon>
        <taxon>Nonomuraea</taxon>
    </lineage>
</organism>
<dbReference type="InterPro" id="IPR006680">
    <property type="entry name" value="Amidohydro-rel"/>
</dbReference>
<dbReference type="Gene3D" id="2.30.40.10">
    <property type="entry name" value="Urease, subunit C, domain 1"/>
    <property type="match status" value="1"/>
</dbReference>
<dbReference type="InterPro" id="IPR050112">
    <property type="entry name" value="Urease_alpha_subunit"/>
</dbReference>
<comment type="cofactor">
    <cofactor evidence="6 8">
        <name>Ni cation</name>
        <dbReference type="ChEBI" id="CHEBI:25516"/>
    </cofactor>
    <text evidence="6 8">Binds 2 nickel ions per subunit.</text>
</comment>
<keyword evidence="2 6" id="KW-0533">Nickel</keyword>